<dbReference type="AlphaFoldDB" id="A0A495J2P3"/>
<organism evidence="2 3">
    <name type="scientific">Mucilaginibacter gracilis</name>
    <dbReference type="NCBI Taxonomy" id="423350"/>
    <lineage>
        <taxon>Bacteria</taxon>
        <taxon>Pseudomonadati</taxon>
        <taxon>Bacteroidota</taxon>
        <taxon>Sphingobacteriia</taxon>
        <taxon>Sphingobacteriales</taxon>
        <taxon>Sphingobacteriaceae</taxon>
        <taxon>Mucilaginibacter</taxon>
    </lineage>
</organism>
<reference evidence="2 3" key="1">
    <citation type="submission" date="2018-10" db="EMBL/GenBank/DDBJ databases">
        <title>Genomic Encyclopedia of Archaeal and Bacterial Type Strains, Phase II (KMG-II): from individual species to whole genera.</title>
        <authorList>
            <person name="Goeker M."/>
        </authorList>
    </citation>
    <scope>NUCLEOTIDE SEQUENCE [LARGE SCALE GENOMIC DNA]</scope>
    <source>
        <strain evidence="2 3">DSM 18602</strain>
    </source>
</reference>
<sequence>MKKIFKIVLAIFAVYLLSVGVFMIFRNKSVMPKTERLSVVKDTVKEYENHKNAAYIISKNYVSEKLSHATSTSFPFLPTDVKSDPVKQNYMVYSYVEAEVDGSKIKREYHMIMHFNGGDEANDNNWTINALNFN</sequence>
<feature type="transmembrane region" description="Helical" evidence="1">
    <location>
        <begin position="7"/>
        <end position="25"/>
    </location>
</feature>
<keyword evidence="1" id="KW-1133">Transmembrane helix</keyword>
<evidence type="ECO:0000313" key="3">
    <source>
        <dbReference type="Proteomes" id="UP000268007"/>
    </source>
</evidence>
<accession>A0A495J2P3</accession>
<dbReference type="RefSeq" id="WP_121198728.1">
    <property type="nucleotide sequence ID" value="NZ_RBKU01000001.1"/>
</dbReference>
<name>A0A495J2P3_9SPHI</name>
<keyword evidence="1" id="KW-0472">Membrane</keyword>
<keyword evidence="3" id="KW-1185">Reference proteome</keyword>
<protein>
    <submittedName>
        <fullName evidence="2">Uncharacterized protein</fullName>
    </submittedName>
</protein>
<gene>
    <name evidence="2" type="ORF">BDD43_3409</name>
</gene>
<proteinExistence type="predicted"/>
<evidence type="ECO:0000256" key="1">
    <source>
        <dbReference type="SAM" id="Phobius"/>
    </source>
</evidence>
<evidence type="ECO:0000313" key="2">
    <source>
        <dbReference type="EMBL" id="RKR83207.1"/>
    </source>
</evidence>
<keyword evidence="1" id="KW-0812">Transmembrane</keyword>
<comment type="caution">
    <text evidence="2">The sequence shown here is derived from an EMBL/GenBank/DDBJ whole genome shotgun (WGS) entry which is preliminary data.</text>
</comment>
<dbReference type="Proteomes" id="UP000268007">
    <property type="component" value="Unassembled WGS sequence"/>
</dbReference>
<dbReference type="EMBL" id="RBKU01000001">
    <property type="protein sequence ID" value="RKR83207.1"/>
    <property type="molecule type" value="Genomic_DNA"/>
</dbReference>